<gene>
    <name evidence="1" type="ORF">SARC_13576</name>
</gene>
<reference evidence="1 2" key="1">
    <citation type="submission" date="2011-02" db="EMBL/GenBank/DDBJ databases">
        <title>The Genome Sequence of Sphaeroforma arctica JP610.</title>
        <authorList>
            <consortium name="The Broad Institute Genome Sequencing Platform"/>
            <person name="Russ C."/>
            <person name="Cuomo C."/>
            <person name="Young S.K."/>
            <person name="Zeng Q."/>
            <person name="Gargeya S."/>
            <person name="Alvarado L."/>
            <person name="Berlin A."/>
            <person name="Chapman S.B."/>
            <person name="Chen Z."/>
            <person name="Freedman E."/>
            <person name="Gellesch M."/>
            <person name="Goldberg J."/>
            <person name="Griggs A."/>
            <person name="Gujja S."/>
            <person name="Heilman E."/>
            <person name="Heiman D."/>
            <person name="Howarth C."/>
            <person name="Mehta T."/>
            <person name="Neiman D."/>
            <person name="Pearson M."/>
            <person name="Roberts A."/>
            <person name="Saif S."/>
            <person name="Shea T."/>
            <person name="Shenoy N."/>
            <person name="Sisk P."/>
            <person name="Stolte C."/>
            <person name="Sykes S."/>
            <person name="White J."/>
            <person name="Yandava C."/>
            <person name="Burger G."/>
            <person name="Gray M.W."/>
            <person name="Holland P.W.H."/>
            <person name="King N."/>
            <person name="Lang F.B.F."/>
            <person name="Roger A.J."/>
            <person name="Ruiz-Trillo I."/>
            <person name="Haas B."/>
            <person name="Nusbaum C."/>
            <person name="Birren B."/>
        </authorList>
    </citation>
    <scope>NUCLEOTIDE SEQUENCE [LARGE SCALE GENOMIC DNA]</scope>
    <source>
        <strain evidence="1 2">JP610</strain>
    </source>
</reference>
<keyword evidence="2" id="KW-1185">Reference proteome</keyword>
<evidence type="ECO:0000313" key="2">
    <source>
        <dbReference type="Proteomes" id="UP000054560"/>
    </source>
</evidence>
<dbReference type="AlphaFoldDB" id="A0A0L0FAT2"/>
<dbReference type="Proteomes" id="UP000054560">
    <property type="component" value="Unassembled WGS sequence"/>
</dbReference>
<name>A0A0L0FAT2_9EUKA</name>
<organism evidence="1 2">
    <name type="scientific">Sphaeroforma arctica JP610</name>
    <dbReference type="NCBI Taxonomy" id="667725"/>
    <lineage>
        <taxon>Eukaryota</taxon>
        <taxon>Ichthyosporea</taxon>
        <taxon>Ichthyophonida</taxon>
        <taxon>Sphaeroforma</taxon>
    </lineage>
</organism>
<evidence type="ECO:0000313" key="1">
    <source>
        <dbReference type="EMBL" id="KNC73865.1"/>
    </source>
</evidence>
<dbReference type="RefSeq" id="XP_014147767.1">
    <property type="nucleotide sequence ID" value="XM_014292292.1"/>
</dbReference>
<accession>A0A0L0FAT2</accession>
<proteinExistence type="predicted"/>
<feature type="non-terminal residue" evidence="1">
    <location>
        <position position="199"/>
    </location>
</feature>
<protein>
    <submittedName>
        <fullName evidence="1">Uncharacterized protein</fullName>
    </submittedName>
</protein>
<sequence length="199" mass="22801">MVVMRVYGCYVLVVYMITKRVHSCYVSWDTFGIPYLSDAFYHPELKAKELSVNVTVAQWIRVVGFRVQGYRTAITDYTSHVIPIISTTRYYNNIAGYNEIPKYDLPNTEHKNTLGNSLALLKEMKAHKLMSTTQTDLVMDYCPYLLHLTAPKVHGSRVGFMSANDRGLVDNLVHVLVDYGLDFLPFRNETGSFVYELQP</sequence>
<dbReference type="EMBL" id="KQ245050">
    <property type="protein sequence ID" value="KNC73865.1"/>
    <property type="molecule type" value="Genomic_DNA"/>
</dbReference>
<dbReference type="GeneID" id="25914080"/>